<comment type="catalytic activity">
    <reaction evidence="8">
        <text>a hydroperoxide + [protein]-dithiol = [protein]-disulfide + an alcohol + H2O</text>
        <dbReference type="Rhea" id="RHEA:10008"/>
        <dbReference type="Rhea" id="RHEA-COMP:10593"/>
        <dbReference type="Rhea" id="RHEA-COMP:10594"/>
        <dbReference type="ChEBI" id="CHEBI:15377"/>
        <dbReference type="ChEBI" id="CHEBI:29950"/>
        <dbReference type="ChEBI" id="CHEBI:30879"/>
        <dbReference type="ChEBI" id="CHEBI:35924"/>
        <dbReference type="ChEBI" id="CHEBI:50058"/>
    </reaction>
</comment>
<dbReference type="GO" id="GO:0005829">
    <property type="term" value="C:cytosol"/>
    <property type="evidence" value="ECO:0007669"/>
    <property type="project" value="TreeGrafter"/>
</dbReference>
<dbReference type="InterPro" id="IPR036249">
    <property type="entry name" value="Thioredoxin-like_sf"/>
</dbReference>
<sequence>MNLGDEFPNFTANTSIGEIKFHDWLGDSWGILFSHPADFTPVCTTELARVVKLNSEFAKRNVKPIALSCDTVESHQKWIADIKVYAEYWEEGFPYPIISDSERDLACQLRMLDPDEKDSEGIPLTARAVFIIDNKKKVRLSFLYPATVGRNFDEILRVIDALQLTDKHKVATPADWKPGRPVMIQPSLNDEDAKTLFPVMTVVALPSGNKYIRETNI</sequence>
<accession>A0AAW1VB71</accession>
<keyword evidence="1 9" id="KW-0575">Peroxidase</keyword>
<evidence type="ECO:0000256" key="9">
    <source>
        <dbReference type="PIRNR" id="PIRNR000239"/>
    </source>
</evidence>
<dbReference type="Pfam" id="PF10417">
    <property type="entry name" value="1-cysPrx_C"/>
    <property type="match status" value="1"/>
</dbReference>
<dbReference type="InterPro" id="IPR013766">
    <property type="entry name" value="Thioredoxin_domain"/>
</dbReference>
<dbReference type="FunFam" id="3.40.30.10:FF:000011">
    <property type="entry name" value="Peroxiredoxin PRX1"/>
    <property type="match status" value="1"/>
</dbReference>
<evidence type="ECO:0000256" key="5">
    <source>
        <dbReference type="ARBA" id="ARBA00025719"/>
    </source>
</evidence>
<comment type="similarity">
    <text evidence="5">Belongs to the peroxiredoxin family. Prx6 subfamily.</text>
</comment>
<dbReference type="FunFam" id="3.30.1020.10:FF:000001">
    <property type="entry name" value="1-Cys peroxiredoxin"/>
    <property type="match status" value="1"/>
</dbReference>
<dbReference type="PANTHER" id="PTHR43503">
    <property type="entry name" value="MCG48959-RELATED"/>
    <property type="match status" value="1"/>
</dbReference>
<dbReference type="PROSITE" id="PS51352">
    <property type="entry name" value="THIOREDOXIN_2"/>
    <property type="match status" value="1"/>
</dbReference>
<dbReference type="InterPro" id="IPR000866">
    <property type="entry name" value="AhpC/TSA"/>
</dbReference>
<keyword evidence="2 9" id="KW-0049">Antioxidant</keyword>
<keyword evidence="4 9" id="KW-0676">Redox-active center</keyword>
<evidence type="ECO:0000256" key="7">
    <source>
        <dbReference type="ARBA" id="ARBA00037420"/>
    </source>
</evidence>
<gene>
    <name evidence="12" type="ORF">WA026_021003</name>
</gene>
<dbReference type="Pfam" id="PF00578">
    <property type="entry name" value="AhpC-TSA"/>
    <property type="match status" value="1"/>
</dbReference>
<comment type="caution">
    <text evidence="12">The sequence shown here is derived from an EMBL/GenBank/DDBJ whole genome shotgun (WGS) entry which is preliminary data.</text>
</comment>
<evidence type="ECO:0000313" key="12">
    <source>
        <dbReference type="EMBL" id="KAK9892624.1"/>
    </source>
</evidence>
<keyword evidence="13" id="KW-1185">Reference proteome</keyword>
<evidence type="ECO:0000256" key="3">
    <source>
        <dbReference type="ARBA" id="ARBA00023002"/>
    </source>
</evidence>
<evidence type="ECO:0000256" key="1">
    <source>
        <dbReference type="ARBA" id="ARBA00022559"/>
    </source>
</evidence>
<evidence type="ECO:0000256" key="8">
    <source>
        <dbReference type="ARBA" id="ARBA00051132"/>
    </source>
</evidence>
<dbReference type="PANTHER" id="PTHR43503:SF4">
    <property type="entry name" value="PEROXIREDOXIN-6"/>
    <property type="match status" value="1"/>
</dbReference>
<dbReference type="PIRSF" id="PIRSF000239">
    <property type="entry name" value="AHPC"/>
    <property type="match status" value="1"/>
</dbReference>
<protein>
    <recommendedName>
        <fullName evidence="6">1-Cys peroxiredoxin</fullName>
    </recommendedName>
</protein>
<dbReference type="Proteomes" id="UP001431783">
    <property type="component" value="Unassembled WGS sequence"/>
</dbReference>
<dbReference type="Gene3D" id="3.30.1020.10">
    <property type="entry name" value="Antioxidant, Horf6, Chain A, domain2"/>
    <property type="match status" value="1"/>
</dbReference>
<dbReference type="SUPFAM" id="SSF52833">
    <property type="entry name" value="Thioredoxin-like"/>
    <property type="match status" value="1"/>
</dbReference>
<keyword evidence="3 9" id="KW-0560">Oxidoreductase</keyword>
<dbReference type="CDD" id="cd03016">
    <property type="entry name" value="PRX_1cys"/>
    <property type="match status" value="1"/>
</dbReference>
<feature type="domain" description="Thioredoxin" evidence="11">
    <location>
        <begin position="1"/>
        <end position="164"/>
    </location>
</feature>
<organism evidence="12 13">
    <name type="scientific">Henosepilachna vigintioctopunctata</name>
    <dbReference type="NCBI Taxonomy" id="420089"/>
    <lineage>
        <taxon>Eukaryota</taxon>
        <taxon>Metazoa</taxon>
        <taxon>Ecdysozoa</taxon>
        <taxon>Arthropoda</taxon>
        <taxon>Hexapoda</taxon>
        <taxon>Insecta</taxon>
        <taxon>Pterygota</taxon>
        <taxon>Neoptera</taxon>
        <taxon>Endopterygota</taxon>
        <taxon>Coleoptera</taxon>
        <taxon>Polyphaga</taxon>
        <taxon>Cucujiformia</taxon>
        <taxon>Coccinelloidea</taxon>
        <taxon>Coccinellidae</taxon>
        <taxon>Epilachninae</taxon>
        <taxon>Epilachnini</taxon>
        <taxon>Henosepilachna</taxon>
    </lineage>
</organism>
<dbReference type="InterPro" id="IPR045020">
    <property type="entry name" value="PRX_1cys"/>
</dbReference>
<feature type="active site" description="Cysteine sulfenic acid (-SOH) intermediate; for peroxidase activity" evidence="10">
    <location>
        <position position="43"/>
    </location>
</feature>
<dbReference type="EMBL" id="JARQZJ010000136">
    <property type="protein sequence ID" value="KAK9892624.1"/>
    <property type="molecule type" value="Genomic_DNA"/>
</dbReference>
<evidence type="ECO:0000256" key="6">
    <source>
        <dbReference type="ARBA" id="ARBA00026176"/>
    </source>
</evidence>
<evidence type="ECO:0000256" key="2">
    <source>
        <dbReference type="ARBA" id="ARBA00022862"/>
    </source>
</evidence>
<comment type="function">
    <text evidence="7">Thiol-specific peroxidase that catalyzes the reduction of hydrogen peroxide and organic hydroperoxides to water and alcohols, respectively. Plays a role in cell protection against oxidative stress by detoxifying peroxides.</text>
</comment>
<evidence type="ECO:0000256" key="10">
    <source>
        <dbReference type="PIRSR" id="PIRSR000239-1"/>
    </source>
</evidence>
<dbReference type="InterPro" id="IPR024706">
    <property type="entry name" value="Peroxiredoxin_AhpC-typ"/>
</dbReference>
<dbReference type="InterPro" id="IPR019479">
    <property type="entry name" value="Peroxiredoxin_C"/>
</dbReference>
<evidence type="ECO:0000313" key="13">
    <source>
        <dbReference type="Proteomes" id="UP001431783"/>
    </source>
</evidence>
<dbReference type="GO" id="GO:0005739">
    <property type="term" value="C:mitochondrion"/>
    <property type="evidence" value="ECO:0007669"/>
    <property type="project" value="TreeGrafter"/>
</dbReference>
<evidence type="ECO:0000259" key="11">
    <source>
        <dbReference type="PROSITE" id="PS51352"/>
    </source>
</evidence>
<proteinExistence type="inferred from homology"/>
<reference evidence="12 13" key="1">
    <citation type="submission" date="2023-03" db="EMBL/GenBank/DDBJ databases">
        <title>Genome insight into feeding habits of ladybird beetles.</title>
        <authorList>
            <person name="Li H.-S."/>
            <person name="Huang Y.-H."/>
            <person name="Pang H."/>
        </authorList>
    </citation>
    <scope>NUCLEOTIDE SEQUENCE [LARGE SCALE GENOMIC DNA]</scope>
    <source>
        <strain evidence="12">SYSU_2023b</strain>
        <tissue evidence="12">Whole body</tissue>
    </source>
</reference>
<dbReference type="GO" id="GO:0051920">
    <property type="term" value="F:peroxiredoxin activity"/>
    <property type="evidence" value="ECO:0007669"/>
    <property type="project" value="InterPro"/>
</dbReference>
<name>A0AAW1VB71_9CUCU</name>
<dbReference type="Gene3D" id="3.40.30.10">
    <property type="entry name" value="Glutaredoxin"/>
    <property type="match status" value="1"/>
</dbReference>
<evidence type="ECO:0000256" key="4">
    <source>
        <dbReference type="ARBA" id="ARBA00023284"/>
    </source>
</evidence>
<dbReference type="AlphaFoldDB" id="A0AAW1VB71"/>
<dbReference type="GO" id="GO:0045454">
    <property type="term" value="P:cell redox homeostasis"/>
    <property type="evidence" value="ECO:0007669"/>
    <property type="project" value="TreeGrafter"/>
</dbReference>